<dbReference type="AlphaFoldDB" id="A0AA91I4W6"/>
<organism evidence="1 2">
    <name type="scientific">Methylomonas koyamae</name>
    <dbReference type="NCBI Taxonomy" id="702114"/>
    <lineage>
        <taxon>Bacteria</taxon>
        <taxon>Pseudomonadati</taxon>
        <taxon>Pseudomonadota</taxon>
        <taxon>Gammaproteobacteria</taxon>
        <taxon>Methylococcales</taxon>
        <taxon>Methylococcaceae</taxon>
        <taxon>Methylomonas</taxon>
    </lineage>
</organism>
<name>A0AA91I4W6_9GAMM</name>
<reference evidence="1 2" key="1">
    <citation type="submission" date="2016-03" db="EMBL/GenBank/DDBJ databases">
        <authorList>
            <person name="Heylen K."/>
            <person name="De Vos P."/>
            <person name="Vekeman B."/>
        </authorList>
    </citation>
    <scope>NUCLEOTIDE SEQUENCE [LARGE SCALE GENOMIC DNA]</scope>
    <source>
        <strain evidence="1 2">R-49807</strain>
    </source>
</reference>
<evidence type="ECO:0000313" key="2">
    <source>
        <dbReference type="Proteomes" id="UP000077734"/>
    </source>
</evidence>
<dbReference type="Proteomes" id="UP000077734">
    <property type="component" value="Unassembled WGS sequence"/>
</dbReference>
<evidence type="ECO:0000313" key="1">
    <source>
        <dbReference type="EMBL" id="OAI25115.1"/>
    </source>
</evidence>
<gene>
    <name evidence="1" type="ORF">A1356_14105</name>
</gene>
<keyword evidence="2" id="KW-1185">Reference proteome</keyword>
<accession>A0AA91I4W6</accession>
<protein>
    <submittedName>
        <fullName evidence="1">Uncharacterized protein</fullName>
    </submittedName>
</protein>
<comment type="caution">
    <text evidence="1">The sequence shown here is derived from an EMBL/GenBank/DDBJ whole genome shotgun (WGS) entry which is preliminary data.</text>
</comment>
<sequence length="73" mass="8245">MLSHCFDEYKGGHVFSLRTFGPRGHFHGHAQAFLQAFPTAALDHTKADKDIFTAGLFNETKAFFILERVGRSF</sequence>
<proteinExistence type="predicted"/>
<dbReference type="EMBL" id="LUUL01000083">
    <property type="protein sequence ID" value="OAI25115.1"/>
    <property type="molecule type" value="Genomic_DNA"/>
</dbReference>